<sequence>MAARAAAAAPPPKPAAPEQETEEIGGSINSSPMEFNAACNEGEGYVEEGYQMGDSFNLRVKEKLMPHNYSALAPDSVSIQNSKLVSLNKETFNEENGNPIILEIKAGQSQLNAVLIPSSNSQRLATINEETLAALSQELLLHSLDVQDESHAPPSTVENLGQHHSLRTWKRVMRQGNNGVLASNSESEKKRNPRDKELILSVPLCGKPMEDALVWPFTPTGSYTVKSGYRFLHNSRSLDIGEYHPEENKLWKKVWGMQVQPKVRNFLWKAIMNSIPTKLNLKRHMVQMDECCDHYHEEPEDVLHTLWSCPSISQAWSQFDTWENLDCSPCFSSFKDLVEIVVEEGNDLNYFATTVWAIWSRRNSMRTSRQHIPVQQIYTEVQKARAANVRTIPPRLPDQTTHSEQWSTWKPPPWLKLKFNFDGFVFGEDQRARHPGVFLG</sequence>
<dbReference type="AlphaFoldDB" id="A0AAW0KGB3"/>
<dbReference type="EMBL" id="PKMF04000307">
    <property type="protein sequence ID" value="KAK7838397.1"/>
    <property type="molecule type" value="Genomic_DNA"/>
</dbReference>
<evidence type="ECO:0000259" key="2">
    <source>
        <dbReference type="Pfam" id="PF13966"/>
    </source>
</evidence>
<feature type="domain" description="Reverse transcriptase zinc-binding" evidence="2">
    <location>
        <begin position="223"/>
        <end position="316"/>
    </location>
</feature>
<evidence type="ECO:0000313" key="3">
    <source>
        <dbReference type="EMBL" id="KAK7838397.1"/>
    </source>
</evidence>
<keyword evidence="4" id="KW-1185">Reference proteome</keyword>
<protein>
    <recommendedName>
        <fullName evidence="2">Reverse transcriptase zinc-binding domain-containing protein</fullName>
    </recommendedName>
</protein>
<feature type="region of interest" description="Disordered" evidence="1">
    <location>
        <begin position="1"/>
        <end position="31"/>
    </location>
</feature>
<gene>
    <name evidence="3" type="ORF">CFP56_019860</name>
</gene>
<accession>A0AAW0KGB3</accession>
<proteinExistence type="predicted"/>
<evidence type="ECO:0000313" key="4">
    <source>
        <dbReference type="Proteomes" id="UP000237347"/>
    </source>
</evidence>
<comment type="caution">
    <text evidence="3">The sequence shown here is derived from an EMBL/GenBank/DDBJ whole genome shotgun (WGS) entry which is preliminary data.</text>
</comment>
<name>A0AAW0KGB3_QUESU</name>
<dbReference type="InterPro" id="IPR026960">
    <property type="entry name" value="RVT-Znf"/>
</dbReference>
<dbReference type="Pfam" id="PF13966">
    <property type="entry name" value="zf-RVT"/>
    <property type="match status" value="1"/>
</dbReference>
<organism evidence="3 4">
    <name type="scientific">Quercus suber</name>
    <name type="common">Cork oak</name>
    <dbReference type="NCBI Taxonomy" id="58331"/>
    <lineage>
        <taxon>Eukaryota</taxon>
        <taxon>Viridiplantae</taxon>
        <taxon>Streptophyta</taxon>
        <taxon>Embryophyta</taxon>
        <taxon>Tracheophyta</taxon>
        <taxon>Spermatophyta</taxon>
        <taxon>Magnoliopsida</taxon>
        <taxon>eudicotyledons</taxon>
        <taxon>Gunneridae</taxon>
        <taxon>Pentapetalae</taxon>
        <taxon>rosids</taxon>
        <taxon>fabids</taxon>
        <taxon>Fagales</taxon>
        <taxon>Fagaceae</taxon>
        <taxon>Quercus</taxon>
    </lineage>
</organism>
<reference evidence="3 4" key="1">
    <citation type="journal article" date="2018" name="Sci. Data">
        <title>The draft genome sequence of cork oak.</title>
        <authorList>
            <person name="Ramos A.M."/>
            <person name="Usie A."/>
            <person name="Barbosa P."/>
            <person name="Barros P.M."/>
            <person name="Capote T."/>
            <person name="Chaves I."/>
            <person name="Simoes F."/>
            <person name="Abreu I."/>
            <person name="Carrasquinho I."/>
            <person name="Faro C."/>
            <person name="Guimaraes J.B."/>
            <person name="Mendonca D."/>
            <person name="Nobrega F."/>
            <person name="Rodrigues L."/>
            <person name="Saibo N.J.M."/>
            <person name="Varela M.C."/>
            <person name="Egas C."/>
            <person name="Matos J."/>
            <person name="Miguel C.M."/>
            <person name="Oliveira M.M."/>
            <person name="Ricardo C.P."/>
            <person name="Goncalves S."/>
        </authorList>
    </citation>
    <scope>NUCLEOTIDE SEQUENCE [LARGE SCALE GENOMIC DNA]</scope>
    <source>
        <strain evidence="4">cv. HL8</strain>
    </source>
</reference>
<dbReference type="Proteomes" id="UP000237347">
    <property type="component" value="Unassembled WGS sequence"/>
</dbReference>
<evidence type="ECO:0000256" key="1">
    <source>
        <dbReference type="SAM" id="MobiDB-lite"/>
    </source>
</evidence>